<dbReference type="PRINTS" id="PR00449">
    <property type="entry name" value="RASTRNSFRMNG"/>
</dbReference>
<evidence type="ECO:0000256" key="1">
    <source>
        <dbReference type="SAM" id="MobiDB-lite"/>
    </source>
</evidence>
<dbReference type="EMBL" id="LKEA01000009">
    <property type="protein sequence ID" value="ROW06750.1"/>
    <property type="molecule type" value="Genomic_DNA"/>
</dbReference>
<sequence>MAAETSYPHRVFPDYIYINWEGYMRTADPFWEANRPVTSCMYQARVNTQGQINTTHRMQQWLHELPEPQPPKGVIKDIRPRSLSAPTPDPAATPRPAASPTPGVANQSPIRRLHHPNPLAQHPVQLEELPPPFKIPQRKSSLQHGLRASQPSPPPCTSAHQQSDLLQGIQQIQLGEPVGFKGTRKLEDSFDKGIDTATQLCNDLEMADLQQTVSGSRPVSASKRYTVQFGEMLDNLKGHLPMEDIKKHDRSESTTVAECQPPQKRQRGRFGSIRNRLSIVGTPTFDNAQDGRKSSASIMIRDFGQASKGFLGKLALTRSKKNYKIRVAFIGDGHCGKTNLLHRIATGTFIGQETVDEGLIYTKHMTGPVDVDNYQTVLEAWDVSAHLTPWQTNPLTLSYFDATVICFDVKDEANLKSVVDKWQHEAKVFTPKIPVILLGLKADLRPTYPTLKLRFLEEDEPPAATIGQVRQDALATSGEEQSGGDRANQAQGETTAQSIKAAAYFECSAKTGEGVADFLESLIRICVSGIEARNDRAKAKKARKQQQRNNTPPLLLTVRFSTSIPDLLLDIPHPRTTTVAALKHLIRSRLEQPNSQRRLRFIHGGKILPDNAVLSAVLKALPPPPSSALTSSSASDLLTDAELDEEKKKAEEPAPEQHSQQQSLQPTGTGSLSSPFQPGSRHNSPGHPGDGRNTLQEQQQHRSTPRGFDRLLSTGFTAAEVNQLRLQFRSIQEARHTADTMPSPDTLRGLEDARYTYELGGKSGTQLASQIIYIPSLVP</sequence>
<dbReference type="PROSITE" id="PS51420">
    <property type="entry name" value="RHO"/>
    <property type="match status" value="1"/>
</dbReference>
<feature type="domain" description="Ubiquitin-like" evidence="2">
    <location>
        <begin position="554"/>
        <end position="615"/>
    </location>
</feature>
<keyword evidence="4" id="KW-1185">Reference proteome</keyword>
<dbReference type="SUPFAM" id="SSF52540">
    <property type="entry name" value="P-loop containing nucleoside triphosphate hydrolases"/>
    <property type="match status" value="1"/>
</dbReference>
<feature type="region of interest" description="Disordered" evidence="1">
    <location>
        <begin position="644"/>
        <end position="709"/>
    </location>
</feature>
<dbReference type="Gene3D" id="3.40.50.300">
    <property type="entry name" value="P-loop containing nucleotide triphosphate hydrolases"/>
    <property type="match status" value="1"/>
</dbReference>
<dbReference type="OrthoDB" id="25896at2759"/>
<feature type="compositionally biased region" description="Polar residues" evidence="1">
    <location>
        <begin position="657"/>
        <end position="683"/>
    </location>
</feature>
<gene>
    <name evidence="3" type="ORF">VMCG_03962</name>
</gene>
<protein>
    <recommendedName>
        <fullName evidence="2">Ubiquitin-like domain-containing protein</fullName>
    </recommendedName>
</protein>
<dbReference type="Gene3D" id="3.10.20.90">
    <property type="entry name" value="Phosphatidylinositol 3-kinase Catalytic Subunit, Chain A, domain 1"/>
    <property type="match status" value="1"/>
</dbReference>
<dbReference type="SUPFAM" id="SSF54236">
    <property type="entry name" value="Ubiquitin-like"/>
    <property type="match status" value="1"/>
</dbReference>
<dbReference type="Pfam" id="PF10302">
    <property type="entry name" value="Dsc3_N"/>
    <property type="match status" value="1"/>
</dbReference>
<dbReference type="InterPro" id="IPR029071">
    <property type="entry name" value="Ubiquitin-like_domsf"/>
</dbReference>
<feature type="compositionally biased region" description="Polar residues" evidence="1">
    <location>
        <begin position="693"/>
        <end position="702"/>
    </location>
</feature>
<proteinExistence type="predicted"/>
<dbReference type="GO" id="GO:0003924">
    <property type="term" value="F:GTPase activity"/>
    <property type="evidence" value="ECO:0007669"/>
    <property type="project" value="InterPro"/>
</dbReference>
<dbReference type="PROSITE" id="PS51419">
    <property type="entry name" value="RAB"/>
    <property type="match status" value="1"/>
</dbReference>
<dbReference type="CDD" id="cd17039">
    <property type="entry name" value="Ubl_ubiquitin_like"/>
    <property type="match status" value="1"/>
</dbReference>
<dbReference type="InterPro" id="IPR025390">
    <property type="entry name" value="Dsc3_C"/>
</dbReference>
<dbReference type="Pfam" id="PF00071">
    <property type="entry name" value="Ras"/>
    <property type="match status" value="1"/>
</dbReference>
<dbReference type="PANTHER" id="PTHR28049">
    <property type="entry name" value="TRANSMEMBRANE PROTEIN YOR223W"/>
    <property type="match status" value="1"/>
</dbReference>
<evidence type="ECO:0000313" key="4">
    <source>
        <dbReference type="Proteomes" id="UP000283895"/>
    </source>
</evidence>
<dbReference type="InterPro" id="IPR045226">
    <property type="entry name" value="Dsc3"/>
</dbReference>
<dbReference type="GO" id="GO:0005783">
    <property type="term" value="C:endoplasmic reticulum"/>
    <property type="evidence" value="ECO:0007669"/>
    <property type="project" value="TreeGrafter"/>
</dbReference>
<comment type="caution">
    <text evidence="3">The sequence shown here is derived from an EMBL/GenBank/DDBJ whole genome shotgun (WGS) entry which is preliminary data.</text>
</comment>
<feature type="compositionally biased region" description="Pro residues" evidence="1">
    <location>
        <begin position="87"/>
        <end position="99"/>
    </location>
</feature>
<dbReference type="PROSITE" id="PS50053">
    <property type="entry name" value="UBIQUITIN_2"/>
    <property type="match status" value="1"/>
</dbReference>
<dbReference type="InterPro" id="IPR000626">
    <property type="entry name" value="Ubiquitin-like_dom"/>
</dbReference>
<reference evidence="3 4" key="1">
    <citation type="submission" date="2015-09" db="EMBL/GenBank/DDBJ databases">
        <title>Host preference determinants of Valsa canker pathogens revealed by comparative genomics.</title>
        <authorList>
            <person name="Yin Z."/>
            <person name="Huang L."/>
        </authorList>
    </citation>
    <scope>NUCLEOTIDE SEQUENCE [LARGE SCALE GENOMIC DNA]</scope>
    <source>
        <strain evidence="3 4">03-1</strain>
    </source>
</reference>
<feature type="region of interest" description="Disordered" evidence="1">
    <location>
        <begin position="65"/>
        <end position="116"/>
    </location>
</feature>
<dbReference type="Proteomes" id="UP000283895">
    <property type="component" value="Unassembled WGS sequence"/>
</dbReference>
<dbReference type="STRING" id="356882.A0A423WTA5"/>
<evidence type="ECO:0000259" key="2">
    <source>
        <dbReference type="PROSITE" id="PS50053"/>
    </source>
</evidence>
<feature type="region of interest" description="Disordered" evidence="1">
    <location>
        <begin position="130"/>
        <end position="163"/>
    </location>
</feature>
<dbReference type="PANTHER" id="PTHR28049:SF1">
    <property type="entry name" value="DSC E3 UBIQUITIN LIGASE COMPLEX SUBUNIT 3"/>
    <property type="match status" value="1"/>
</dbReference>
<organism evidence="3 4">
    <name type="scientific">Cytospora schulzeri</name>
    <dbReference type="NCBI Taxonomy" id="448051"/>
    <lineage>
        <taxon>Eukaryota</taxon>
        <taxon>Fungi</taxon>
        <taxon>Dikarya</taxon>
        <taxon>Ascomycota</taxon>
        <taxon>Pezizomycotina</taxon>
        <taxon>Sordariomycetes</taxon>
        <taxon>Sordariomycetidae</taxon>
        <taxon>Diaporthales</taxon>
        <taxon>Cytosporaceae</taxon>
        <taxon>Cytospora</taxon>
    </lineage>
</organism>
<dbReference type="AlphaFoldDB" id="A0A423WTA5"/>
<dbReference type="SMART" id="SM00175">
    <property type="entry name" value="RAB"/>
    <property type="match status" value="1"/>
</dbReference>
<feature type="region of interest" description="Disordered" evidence="1">
    <location>
        <begin position="472"/>
        <end position="493"/>
    </location>
</feature>
<dbReference type="Pfam" id="PF13373">
    <property type="entry name" value="Dsc3_C"/>
    <property type="match status" value="1"/>
</dbReference>
<evidence type="ECO:0000313" key="3">
    <source>
        <dbReference type="EMBL" id="ROW06750.1"/>
    </source>
</evidence>
<name>A0A423WTA5_9PEZI</name>
<dbReference type="InterPro" id="IPR027417">
    <property type="entry name" value="P-loop_NTPase"/>
</dbReference>
<accession>A0A423WTA5</accession>
<dbReference type="SMART" id="SM00174">
    <property type="entry name" value="RHO"/>
    <property type="match status" value="1"/>
</dbReference>
<dbReference type="GO" id="GO:0005525">
    <property type="term" value="F:GTP binding"/>
    <property type="evidence" value="ECO:0007669"/>
    <property type="project" value="InterPro"/>
</dbReference>
<dbReference type="InterPro" id="IPR019413">
    <property type="entry name" value="Dsc3_ub-like_dom"/>
</dbReference>
<dbReference type="GO" id="GO:0044695">
    <property type="term" value="C:Dsc E3 ubiquitin ligase complex"/>
    <property type="evidence" value="ECO:0007669"/>
    <property type="project" value="InterPro"/>
</dbReference>
<dbReference type="InterPro" id="IPR001806">
    <property type="entry name" value="Small_GTPase"/>
</dbReference>